<dbReference type="EMBL" id="BKCJ011281325">
    <property type="protein sequence ID" value="GFD14712.1"/>
    <property type="molecule type" value="Genomic_DNA"/>
</dbReference>
<organism evidence="2">
    <name type="scientific">Tanacetum cinerariifolium</name>
    <name type="common">Dalmatian daisy</name>
    <name type="synonym">Chrysanthemum cinerariifolium</name>
    <dbReference type="NCBI Taxonomy" id="118510"/>
    <lineage>
        <taxon>Eukaryota</taxon>
        <taxon>Viridiplantae</taxon>
        <taxon>Streptophyta</taxon>
        <taxon>Embryophyta</taxon>
        <taxon>Tracheophyta</taxon>
        <taxon>Spermatophyta</taxon>
        <taxon>Magnoliopsida</taxon>
        <taxon>eudicotyledons</taxon>
        <taxon>Gunneridae</taxon>
        <taxon>Pentapetalae</taxon>
        <taxon>asterids</taxon>
        <taxon>campanulids</taxon>
        <taxon>Asterales</taxon>
        <taxon>Asteraceae</taxon>
        <taxon>Asteroideae</taxon>
        <taxon>Anthemideae</taxon>
        <taxon>Anthemidinae</taxon>
        <taxon>Tanacetum</taxon>
    </lineage>
</organism>
<comment type="caution">
    <text evidence="2">The sequence shown here is derived from an EMBL/GenBank/DDBJ whole genome shotgun (WGS) entry which is preliminary data.</text>
</comment>
<reference evidence="2" key="1">
    <citation type="journal article" date="2019" name="Sci. Rep.">
        <title>Draft genome of Tanacetum cinerariifolium, the natural source of mosquito coil.</title>
        <authorList>
            <person name="Yamashiro T."/>
            <person name="Shiraishi A."/>
            <person name="Satake H."/>
            <person name="Nakayama K."/>
        </authorList>
    </citation>
    <scope>NUCLEOTIDE SEQUENCE</scope>
</reference>
<sequence length="66" mass="7156">DDIDADHGMDTEEPMNQGRLSEETEELVSTARPGDSTVRPDVGTADLLVPSTTTTSIFNDEDITMD</sequence>
<proteinExistence type="predicted"/>
<dbReference type="AlphaFoldDB" id="A0A699TV14"/>
<feature type="compositionally biased region" description="Basic and acidic residues" evidence="1">
    <location>
        <begin position="1"/>
        <end position="10"/>
    </location>
</feature>
<gene>
    <name evidence="2" type="ORF">Tci_886681</name>
</gene>
<evidence type="ECO:0000313" key="2">
    <source>
        <dbReference type="EMBL" id="GFD14712.1"/>
    </source>
</evidence>
<feature type="region of interest" description="Disordered" evidence="1">
    <location>
        <begin position="1"/>
        <end position="24"/>
    </location>
</feature>
<name>A0A699TV14_TANCI</name>
<protein>
    <submittedName>
        <fullName evidence="2">Uncharacterized protein</fullName>
    </submittedName>
</protein>
<evidence type="ECO:0000256" key="1">
    <source>
        <dbReference type="SAM" id="MobiDB-lite"/>
    </source>
</evidence>
<feature type="non-terminal residue" evidence="2">
    <location>
        <position position="1"/>
    </location>
</feature>
<accession>A0A699TV14</accession>